<dbReference type="PANTHER" id="PTHR43756">
    <property type="entry name" value="CHOLINE MONOOXYGENASE, CHLOROPLASTIC"/>
    <property type="match status" value="1"/>
</dbReference>
<evidence type="ECO:0000313" key="9">
    <source>
        <dbReference type="Proteomes" id="UP000058074"/>
    </source>
</evidence>
<keyword evidence="2" id="KW-0001">2Fe-2S</keyword>
<dbReference type="GO" id="GO:0051537">
    <property type="term" value="F:2 iron, 2 sulfur cluster binding"/>
    <property type="evidence" value="ECO:0007669"/>
    <property type="project" value="UniProtKB-KW"/>
</dbReference>
<keyword evidence="3" id="KW-0479">Metal-binding</keyword>
<dbReference type="SUPFAM" id="SSF50022">
    <property type="entry name" value="ISP domain"/>
    <property type="match status" value="1"/>
</dbReference>
<dbReference type="InterPro" id="IPR015879">
    <property type="entry name" value="Ring_hydroxy_dOase_asu_C_dom"/>
</dbReference>
<reference evidence="8 9" key="1">
    <citation type="journal article" date="2015" name="Genome Announc.">
        <title>Complete Genome Sequence of Polypropylene Glycol- and Polyethylene Glycol-Degrading Sphingopyxis macrogoltabida Strain EY-1.</title>
        <authorList>
            <person name="Ohtsubo Y."/>
            <person name="Nagata Y."/>
            <person name="Numata M."/>
            <person name="Tsuchikane K."/>
            <person name="Hosoyama A."/>
            <person name="Yamazoe A."/>
            <person name="Tsuda M."/>
            <person name="Fujita N."/>
            <person name="Kawai F."/>
        </authorList>
    </citation>
    <scope>NUCLEOTIDE SEQUENCE [LARGE SCALE GENOMIC DNA]</scope>
    <source>
        <strain evidence="8 9">EY-1</strain>
    </source>
</reference>
<evidence type="ECO:0000256" key="5">
    <source>
        <dbReference type="ARBA" id="ARBA00023004"/>
    </source>
</evidence>
<feature type="domain" description="Rieske" evidence="7">
    <location>
        <begin position="62"/>
        <end position="168"/>
    </location>
</feature>
<keyword evidence="6" id="KW-0411">Iron-sulfur</keyword>
<dbReference type="AlphaFoldDB" id="A0A0N9VBC9"/>
<proteinExistence type="predicted"/>
<dbReference type="KEGG" id="smag:AN936_15360"/>
<dbReference type="Pfam" id="PF00355">
    <property type="entry name" value="Rieske"/>
    <property type="match status" value="1"/>
</dbReference>
<protein>
    <recommendedName>
        <fullName evidence="7">Rieske domain-containing protein</fullName>
    </recommendedName>
</protein>
<evidence type="ECO:0000256" key="1">
    <source>
        <dbReference type="ARBA" id="ARBA00001962"/>
    </source>
</evidence>
<evidence type="ECO:0000256" key="2">
    <source>
        <dbReference type="ARBA" id="ARBA00022714"/>
    </source>
</evidence>
<dbReference type="PRINTS" id="PR00090">
    <property type="entry name" value="RNGDIOXGNASE"/>
</dbReference>
<evidence type="ECO:0000259" key="7">
    <source>
        <dbReference type="PROSITE" id="PS51296"/>
    </source>
</evidence>
<gene>
    <name evidence="8" type="ORF">AN936_15360</name>
</gene>
<sequence>MQDGEGQDMKIELDTIYRRIVDHLENGTTDMAADSIEVPAAHFTDTDHLARELEVFRRQPLAAATSMEVPEPGSFVTRDILGVPLLIVRQKDGSVGVFRNMCRHRGGKVEQSEKGKKPFFVCAYHGWSFKGDGSLRGIPFEDQYGTLDKGCRNLFSVEAEERHGLIWIKLPQAPQDLSLADYLGEADERLAAYDIDLLTVFMDQKIDLDINWKLVMDGAIDVLHPQFLHAEGVGKLIQTGAAVWLDLGRHGQSYSARKRLARKLKAGEPIDKGFRYLTGNLMIFPNMSVIPTPDHIEHWTVWPHLTDPGKCHVHIRFLTDPAKLTDEVAARINRSWDILRQAATEEDFPMEEMIQANAAALPTTDFLYGANEVPTQHLHLQMAREFEALT</sequence>
<dbReference type="Gene3D" id="2.102.10.10">
    <property type="entry name" value="Rieske [2Fe-2S] iron-sulphur domain"/>
    <property type="match status" value="1"/>
</dbReference>
<dbReference type="GO" id="GO:0005506">
    <property type="term" value="F:iron ion binding"/>
    <property type="evidence" value="ECO:0007669"/>
    <property type="project" value="InterPro"/>
</dbReference>
<name>A0A0N9VBC9_SPHMC</name>
<keyword evidence="4" id="KW-0560">Oxidoreductase</keyword>
<organism evidence="8 9">
    <name type="scientific">Sphingopyxis macrogoltabida</name>
    <name type="common">Sphingomonas macrogoltabidus</name>
    <dbReference type="NCBI Taxonomy" id="33050"/>
    <lineage>
        <taxon>Bacteria</taxon>
        <taxon>Pseudomonadati</taxon>
        <taxon>Pseudomonadota</taxon>
        <taxon>Alphaproteobacteria</taxon>
        <taxon>Sphingomonadales</taxon>
        <taxon>Sphingomonadaceae</taxon>
        <taxon>Sphingopyxis</taxon>
    </lineage>
</organism>
<dbReference type="SUPFAM" id="SSF55961">
    <property type="entry name" value="Bet v1-like"/>
    <property type="match status" value="1"/>
</dbReference>
<dbReference type="InterPro" id="IPR036922">
    <property type="entry name" value="Rieske_2Fe-2S_sf"/>
</dbReference>
<accession>A0A0N9VBC9</accession>
<dbReference type="Proteomes" id="UP000058074">
    <property type="component" value="Chromosome"/>
</dbReference>
<dbReference type="Gene3D" id="3.90.380.10">
    <property type="entry name" value="Naphthalene 1,2-dioxygenase Alpha Subunit, Chain A, domain 1"/>
    <property type="match status" value="1"/>
</dbReference>
<evidence type="ECO:0000256" key="6">
    <source>
        <dbReference type="ARBA" id="ARBA00023014"/>
    </source>
</evidence>
<dbReference type="Pfam" id="PF00848">
    <property type="entry name" value="Ring_hydroxyl_A"/>
    <property type="match status" value="1"/>
</dbReference>
<dbReference type="CDD" id="cd03469">
    <property type="entry name" value="Rieske_RO_Alpha_N"/>
    <property type="match status" value="1"/>
</dbReference>
<dbReference type="PANTHER" id="PTHR43756:SF5">
    <property type="entry name" value="CHOLINE MONOOXYGENASE, CHLOROPLASTIC"/>
    <property type="match status" value="1"/>
</dbReference>
<dbReference type="PROSITE" id="PS51296">
    <property type="entry name" value="RIESKE"/>
    <property type="match status" value="1"/>
</dbReference>
<dbReference type="InterPro" id="IPR001663">
    <property type="entry name" value="Rng_hydr_dOase-A"/>
</dbReference>
<evidence type="ECO:0000313" key="8">
    <source>
        <dbReference type="EMBL" id="ALH81681.1"/>
    </source>
</evidence>
<dbReference type="GO" id="GO:0016491">
    <property type="term" value="F:oxidoreductase activity"/>
    <property type="evidence" value="ECO:0007669"/>
    <property type="project" value="UniProtKB-KW"/>
</dbReference>
<dbReference type="PATRIC" id="fig|33050.5.peg.3186"/>
<dbReference type="EMBL" id="CP012700">
    <property type="protein sequence ID" value="ALH81681.1"/>
    <property type="molecule type" value="Genomic_DNA"/>
</dbReference>
<keyword evidence="5" id="KW-0408">Iron</keyword>
<evidence type="ECO:0000256" key="3">
    <source>
        <dbReference type="ARBA" id="ARBA00022723"/>
    </source>
</evidence>
<dbReference type="InterPro" id="IPR017941">
    <property type="entry name" value="Rieske_2Fe-2S"/>
</dbReference>
<comment type="cofactor">
    <cofactor evidence="1">
        <name>Fe cation</name>
        <dbReference type="ChEBI" id="CHEBI:24875"/>
    </cofactor>
</comment>
<evidence type="ECO:0000256" key="4">
    <source>
        <dbReference type="ARBA" id="ARBA00023002"/>
    </source>
</evidence>